<dbReference type="EMBL" id="CP007174">
    <property type="protein sequence ID" value="AIF82830.1"/>
    <property type="molecule type" value="Genomic_DNA"/>
</dbReference>
<dbReference type="OrthoDB" id="6311at2157"/>
<dbReference type="eggNOG" id="arCOG11393">
    <property type="taxonomic scope" value="Archaea"/>
</dbReference>
<evidence type="ECO:0000256" key="1">
    <source>
        <dbReference type="SAM" id="MobiDB-lite"/>
    </source>
</evidence>
<dbReference type="InterPro" id="IPR009758">
    <property type="entry name" value="DUF1326"/>
</dbReference>
<evidence type="ECO:0000313" key="2">
    <source>
        <dbReference type="EMBL" id="AIF82830.1"/>
    </source>
</evidence>
<protein>
    <recommendedName>
        <fullName evidence="4">DUF1326 domain-containing protein</fullName>
    </recommendedName>
</protein>
<evidence type="ECO:0008006" key="4">
    <source>
        <dbReference type="Google" id="ProtNLM"/>
    </source>
</evidence>
<dbReference type="Proteomes" id="UP000028194">
    <property type="component" value="Chromosome"/>
</dbReference>
<proteinExistence type="predicted"/>
<gene>
    <name evidence="2" type="ORF">NTE_00752</name>
</gene>
<dbReference type="GeneID" id="41596604"/>
<dbReference type="KEGG" id="nev:NTE_00752"/>
<reference evidence="2 3" key="1">
    <citation type="journal article" date="2014" name="PLoS ONE">
        <title>Genome Sequence of Candidatus Nitrososphaera evergladensis from Group I.1b Enriched from Everglades Soil Reveals Novel Genomic Features of the Ammonia-Oxidizing Archaea.</title>
        <authorList>
            <person name="Zhalnina K.V."/>
            <person name="Dias R."/>
            <person name="Leonard M.T."/>
            <person name="Dorr de Quadros P."/>
            <person name="Camargo F.A."/>
            <person name="Drew J.C."/>
            <person name="Farmerie W.G."/>
            <person name="Daroub S.H."/>
            <person name="Triplett E.W."/>
        </authorList>
    </citation>
    <scope>NUCLEOTIDE SEQUENCE [LARGE SCALE GENOMIC DNA]</scope>
    <source>
        <strain evidence="2 3">SR1</strain>
    </source>
</reference>
<keyword evidence="3" id="KW-1185">Reference proteome</keyword>
<dbReference type="PIRSF" id="PIRSF033303">
    <property type="entry name" value="UCP033303"/>
    <property type="match status" value="1"/>
</dbReference>
<name>A0A075MNW5_9ARCH</name>
<evidence type="ECO:0000313" key="3">
    <source>
        <dbReference type="Proteomes" id="UP000028194"/>
    </source>
</evidence>
<organism evidence="2 3">
    <name type="scientific">Candidatus Nitrososphaera evergladensis SR1</name>
    <dbReference type="NCBI Taxonomy" id="1459636"/>
    <lineage>
        <taxon>Archaea</taxon>
        <taxon>Nitrososphaerota</taxon>
        <taxon>Nitrososphaeria</taxon>
        <taxon>Nitrososphaerales</taxon>
        <taxon>Nitrososphaeraceae</taxon>
        <taxon>Nitrososphaera</taxon>
    </lineage>
</organism>
<dbReference type="HOGENOM" id="CLU_092801_0_0_2"/>
<dbReference type="STRING" id="1459636.NTE_00752"/>
<accession>A0A075MNW5</accession>
<dbReference type="AlphaFoldDB" id="A0A075MNW5"/>
<dbReference type="RefSeq" id="WP_148699724.1">
    <property type="nucleotide sequence ID" value="NZ_CP007174.1"/>
</dbReference>
<dbReference type="Pfam" id="PF07040">
    <property type="entry name" value="DUF1326"/>
    <property type="match status" value="1"/>
</dbReference>
<feature type="region of interest" description="Disordered" evidence="1">
    <location>
        <begin position="155"/>
        <end position="177"/>
    </location>
</feature>
<sequence>MSEDTPKWKASGDWFDVCKCNIPCPCTFAQAPSYGDCEGILAYHIKNGHYGETPLDGLNVMMVGGFKGNIWAGEAKATMGFFFDERANEKQREALQMIFTGKAGGFMGELAKAFGEDRGTEFVPIKFEIANDLAYWSAEVPGKVVARGEALTGPMTPPGKRVQTLNAPGSETGPGTVATWGRAVADEVDAMGFKWDWKGRSSKHIPFDWTGP</sequence>
<dbReference type="InterPro" id="IPR014581">
    <property type="entry name" value="UCP033303"/>
</dbReference>